<evidence type="ECO:0000313" key="2">
    <source>
        <dbReference type="EMBL" id="RFZ41352.1"/>
    </source>
</evidence>
<evidence type="ECO:0000313" key="3">
    <source>
        <dbReference type="Proteomes" id="UP000257451"/>
    </source>
</evidence>
<dbReference type="EMBL" id="PEDF01000080">
    <property type="protein sequence ID" value="RFZ41352.1"/>
    <property type="molecule type" value="Genomic_DNA"/>
</dbReference>
<dbReference type="Proteomes" id="UP000257451">
    <property type="component" value="Unassembled WGS sequence"/>
</dbReference>
<protein>
    <submittedName>
        <fullName evidence="2">Uncharacterized protein</fullName>
    </submittedName>
</protein>
<feature type="transmembrane region" description="Helical" evidence="1">
    <location>
        <begin position="12"/>
        <end position="36"/>
    </location>
</feature>
<keyword evidence="1" id="KW-0812">Transmembrane</keyword>
<gene>
    <name evidence="2" type="ORF">DAVIS_02621</name>
</gene>
<reference evidence="2 3" key="1">
    <citation type="journal article" date="2018" name="Sci. Rep.">
        <title>Extensive genomic diversity among Mycobacterium marinum strains revealed by whole genome sequencing.</title>
        <authorList>
            <person name="Das S."/>
            <person name="Pettersson B.M."/>
            <person name="Behra P.R."/>
            <person name="Mallick A."/>
            <person name="Cheramie M."/>
            <person name="Ramesh M."/>
            <person name="Shirreff L."/>
            <person name="DuCote T."/>
            <person name="Dasgupta S."/>
            <person name="Ennis D.G."/>
            <person name="Kirsebom L.A."/>
        </authorList>
    </citation>
    <scope>NUCLEOTIDE SEQUENCE [LARGE SCALE GENOMIC DNA]</scope>
    <source>
        <strain evidence="2 3">Davis1</strain>
    </source>
</reference>
<evidence type="ECO:0000256" key="1">
    <source>
        <dbReference type="SAM" id="Phobius"/>
    </source>
</evidence>
<dbReference type="AlphaFoldDB" id="A0A3E2MW35"/>
<keyword evidence="1" id="KW-1133">Transmembrane helix</keyword>
<dbReference type="RefSeq" id="WP_117432301.1">
    <property type="nucleotide sequence ID" value="NZ_BQLC01000255.1"/>
</dbReference>
<accession>A0A3E2MW35</accession>
<sequence>MTSLIRLAAYLPYLLGATAATTLGILCALACVGRWLPAAGLAVDTLALGWASYRVDSWLSRDDDQHHPASTALAVIREQGWTRRRGCDCDEEFR</sequence>
<name>A0A3E2MW35_MYCMR</name>
<keyword evidence="1" id="KW-0472">Membrane</keyword>
<organism evidence="2 3">
    <name type="scientific">Mycobacterium marinum</name>
    <dbReference type="NCBI Taxonomy" id="1781"/>
    <lineage>
        <taxon>Bacteria</taxon>
        <taxon>Bacillati</taxon>
        <taxon>Actinomycetota</taxon>
        <taxon>Actinomycetes</taxon>
        <taxon>Mycobacteriales</taxon>
        <taxon>Mycobacteriaceae</taxon>
        <taxon>Mycobacterium</taxon>
        <taxon>Mycobacterium ulcerans group</taxon>
    </lineage>
</organism>
<proteinExistence type="predicted"/>
<comment type="caution">
    <text evidence="2">The sequence shown here is derived from an EMBL/GenBank/DDBJ whole genome shotgun (WGS) entry which is preliminary data.</text>
</comment>